<organism evidence="3 4">
    <name type="scientific">Actinomadura namibiensis</name>
    <dbReference type="NCBI Taxonomy" id="182080"/>
    <lineage>
        <taxon>Bacteria</taxon>
        <taxon>Bacillati</taxon>
        <taxon>Actinomycetota</taxon>
        <taxon>Actinomycetes</taxon>
        <taxon>Streptosporangiales</taxon>
        <taxon>Thermomonosporaceae</taxon>
        <taxon>Actinomadura</taxon>
    </lineage>
</organism>
<evidence type="ECO:0000256" key="2">
    <source>
        <dbReference type="SAM" id="Phobius"/>
    </source>
</evidence>
<feature type="compositionally biased region" description="Pro residues" evidence="1">
    <location>
        <begin position="26"/>
        <end position="44"/>
    </location>
</feature>
<feature type="transmembrane region" description="Helical" evidence="2">
    <location>
        <begin position="49"/>
        <end position="68"/>
    </location>
</feature>
<comment type="caution">
    <text evidence="3">The sequence shown here is derived from an EMBL/GenBank/DDBJ whole genome shotgun (WGS) entry which is preliminary data.</text>
</comment>
<keyword evidence="2" id="KW-0812">Transmembrane</keyword>
<dbReference type="Proteomes" id="UP000572680">
    <property type="component" value="Unassembled WGS sequence"/>
</dbReference>
<evidence type="ECO:0000313" key="3">
    <source>
        <dbReference type="EMBL" id="MBA8949746.1"/>
    </source>
</evidence>
<feature type="compositionally biased region" description="Polar residues" evidence="1">
    <location>
        <begin position="1"/>
        <end position="10"/>
    </location>
</feature>
<gene>
    <name evidence="3" type="ORF">HNR61_001344</name>
</gene>
<sequence>MSRLVTSPSAPSGPDEPLAWAAPDAPAAPAPPTAPSEVPTPSPAGRPRLNRFAIVTVGFGIAALVQIGRRGERGRALATGGLAAATAWLFAVGVITIVALGELSGPRRDASGRVSAGGGRTLAPFLRPGDCFVGLSARRPPTW</sequence>
<feature type="compositionally biased region" description="Low complexity" evidence="1">
    <location>
        <begin position="15"/>
        <end position="25"/>
    </location>
</feature>
<protein>
    <recommendedName>
        <fullName evidence="5">DUF4190 domain-containing protein</fullName>
    </recommendedName>
</protein>
<dbReference type="RefSeq" id="WP_182842120.1">
    <property type="nucleotide sequence ID" value="NZ_BAAALP010000012.1"/>
</dbReference>
<feature type="region of interest" description="Disordered" evidence="1">
    <location>
        <begin position="1"/>
        <end position="47"/>
    </location>
</feature>
<dbReference type="EMBL" id="JACJIA010000001">
    <property type="protein sequence ID" value="MBA8949746.1"/>
    <property type="molecule type" value="Genomic_DNA"/>
</dbReference>
<proteinExistence type="predicted"/>
<evidence type="ECO:0000256" key="1">
    <source>
        <dbReference type="SAM" id="MobiDB-lite"/>
    </source>
</evidence>
<keyword evidence="4" id="KW-1185">Reference proteome</keyword>
<evidence type="ECO:0008006" key="5">
    <source>
        <dbReference type="Google" id="ProtNLM"/>
    </source>
</evidence>
<dbReference type="AlphaFoldDB" id="A0A7W3LKC9"/>
<accession>A0A7W3LKC9</accession>
<name>A0A7W3LKC9_ACTNM</name>
<evidence type="ECO:0000313" key="4">
    <source>
        <dbReference type="Proteomes" id="UP000572680"/>
    </source>
</evidence>
<reference evidence="3 4" key="1">
    <citation type="submission" date="2020-08" db="EMBL/GenBank/DDBJ databases">
        <title>Genomic Encyclopedia of Type Strains, Phase IV (KMG-IV): sequencing the most valuable type-strain genomes for metagenomic binning, comparative biology and taxonomic classification.</title>
        <authorList>
            <person name="Goeker M."/>
        </authorList>
    </citation>
    <scope>NUCLEOTIDE SEQUENCE [LARGE SCALE GENOMIC DNA]</scope>
    <source>
        <strain evidence="3 4">DSM 44197</strain>
    </source>
</reference>
<keyword evidence="2" id="KW-0472">Membrane</keyword>
<feature type="transmembrane region" description="Helical" evidence="2">
    <location>
        <begin position="80"/>
        <end position="101"/>
    </location>
</feature>
<keyword evidence="2" id="KW-1133">Transmembrane helix</keyword>